<accession>A0A9D4F622</accession>
<sequence>MFLPEIERAVEGVLEILERTAIVHKQILKLDYSAGLKHELVSLGTDITLRQRMIYSVRQRVNEPNVHRCYLTEPRVSVNGVTMTLCDIKVRTSDNRTLVTNGQFYGFELKLFVDDDCDDQGKIL</sequence>
<keyword evidence="2" id="KW-1185">Reference proteome</keyword>
<evidence type="ECO:0000313" key="2">
    <source>
        <dbReference type="Proteomes" id="UP000828390"/>
    </source>
</evidence>
<name>A0A9D4F622_DREPO</name>
<evidence type="ECO:0000313" key="1">
    <source>
        <dbReference type="EMBL" id="KAH3792608.1"/>
    </source>
</evidence>
<dbReference type="AlphaFoldDB" id="A0A9D4F622"/>
<dbReference type="Proteomes" id="UP000828390">
    <property type="component" value="Unassembled WGS sequence"/>
</dbReference>
<organism evidence="1 2">
    <name type="scientific">Dreissena polymorpha</name>
    <name type="common">Zebra mussel</name>
    <name type="synonym">Mytilus polymorpha</name>
    <dbReference type="NCBI Taxonomy" id="45954"/>
    <lineage>
        <taxon>Eukaryota</taxon>
        <taxon>Metazoa</taxon>
        <taxon>Spiralia</taxon>
        <taxon>Lophotrochozoa</taxon>
        <taxon>Mollusca</taxon>
        <taxon>Bivalvia</taxon>
        <taxon>Autobranchia</taxon>
        <taxon>Heteroconchia</taxon>
        <taxon>Euheterodonta</taxon>
        <taxon>Imparidentia</taxon>
        <taxon>Neoheterodontei</taxon>
        <taxon>Myida</taxon>
        <taxon>Dreissenoidea</taxon>
        <taxon>Dreissenidae</taxon>
        <taxon>Dreissena</taxon>
    </lineage>
</organism>
<protein>
    <submittedName>
        <fullName evidence="1">Uncharacterized protein</fullName>
    </submittedName>
</protein>
<proteinExistence type="predicted"/>
<dbReference type="EMBL" id="JAIWYP010000007">
    <property type="protein sequence ID" value="KAH3792608.1"/>
    <property type="molecule type" value="Genomic_DNA"/>
</dbReference>
<gene>
    <name evidence="1" type="ORF">DPMN_146105</name>
</gene>
<reference evidence="1" key="1">
    <citation type="journal article" date="2019" name="bioRxiv">
        <title>The Genome of the Zebra Mussel, Dreissena polymorpha: A Resource for Invasive Species Research.</title>
        <authorList>
            <person name="McCartney M.A."/>
            <person name="Auch B."/>
            <person name="Kono T."/>
            <person name="Mallez S."/>
            <person name="Zhang Y."/>
            <person name="Obille A."/>
            <person name="Becker A."/>
            <person name="Abrahante J.E."/>
            <person name="Garbe J."/>
            <person name="Badalamenti J.P."/>
            <person name="Herman A."/>
            <person name="Mangelson H."/>
            <person name="Liachko I."/>
            <person name="Sullivan S."/>
            <person name="Sone E.D."/>
            <person name="Koren S."/>
            <person name="Silverstein K.A.T."/>
            <person name="Beckman K.B."/>
            <person name="Gohl D.M."/>
        </authorList>
    </citation>
    <scope>NUCLEOTIDE SEQUENCE</scope>
    <source>
        <strain evidence="1">Duluth1</strain>
        <tissue evidence="1">Whole animal</tissue>
    </source>
</reference>
<reference evidence="1" key="2">
    <citation type="submission" date="2020-11" db="EMBL/GenBank/DDBJ databases">
        <authorList>
            <person name="McCartney M.A."/>
            <person name="Auch B."/>
            <person name="Kono T."/>
            <person name="Mallez S."/>
            <person name="Becker A."/>
            <person name="Gohl D.M."/>
            <person name="Silverstein K.A.T."/>
            <person name="Koren S."/>
            <person name="Bechman K.B."/>
            <person name="Herman A."/>
            <person name="Abrahante J.E."/>
            <person name="Garbe J."/>
        </authorList>
    </citation>
    <scope>NUCLEOTIDE SEQUENCE</scope>
    <source>
        <strain evidence="1">Duluth1</strain>
        <tissue evidence="1">Whole animal</tissue>
    </source>
</reference>
<comment type="caution">
    <text evidence="1">The sequence shown here is derived from an EMBL/GenBank/DDBJ whole genome shotgun (WGS) entry which is preliminary data.</text>
</comment>